<dbReference type="Proteomes" id="UP000465846">
    <property type="component" value="Chromosome"/>
</dbReference>
<accession>A0A6C0ULX5</accession>
<gene>
    <name evidence="1" type="ORF">G3I44_13115</name>
</gene>
<reference evidence="1 2" key="1">
    <citation type="submission" date="2020-02" db="EMBL/GenBank/DDBJ databases">
        <title>Whole genome sequence of Halogeometricum borinquense strain wsp4.</title>
        <authorList>
            <person name="Verma D.K."/>
            <person name="Gopal K."/>
            <person name="Prasad E.S."/>
        </authorList>
    </citation>
    <scope>NUCLEOTIDE SEQUENCE [LARGE SCALE GENOMIC DNA]</scope>
    <source>
        <strain evidence="2">wsp4</strain>
    </source>
</reference>
<name>A0A6C0ULX5_9EURY</name>
<proteinExistence type="predicted"/>
<dbReference type="AlphaFoldDB" id="A0A6C0ULX5"/>
<organism evidence="1 2">
    <name type="scientific">Halogeometricum borinquense</name>
    <dbReference type="NCBI Taxonomy" id="60847"/>
    <lineage>
        <taxon>Archaea</taxon>
        <taxon>Methanobacteriati</taxon>
        <taxon>Methanobacteriota</taxon>
        <taxon>Stenosarchaea group</taxon>
        <taxon>Halobacteria</taxon>
        <taxon>Halobacteriales</taxon>
        <taxon>Haloferacaceae</taxon>
        <taxon>Halogeometricum</taxon>
    </lineage>
</organism>
<dbReference type="EMBL" id="CP048739">
    <property type="protein sequence ID" value="QIB76496.1"/>
    <property type="molecule type" value="Genomic_DNA"/>
</dbReference>
<sequence>MLAVFLAGFALSLQDTPLGRDSAFVAVISGLAAVVAFQFTVGNIWGYAVEYYNAGGSWTDLPFLTPFVAAIAAGAVTYYRITPELGAAAWAAFWTFIVVAGVVAIVAQFSAGYRESTV</sequence>
<protein>
    <submittedName>
        <fullName evidence="1">Uncharacterized protein</fullName>
    </submittedName>
</protein>
<evidence type="ECO:0000313" key="1">
    <source>
        <dbReference type="EMBL" id="QIB76496.1"/>
    </source>
</evidence>
<evidence type="ECO:0000313" key="2">
    <source>
        <dbReference type="Proteomes" id="UP000465846"/>
    </source>
</evidence>